<evidence type="ECO:0000256" key="4">
    <source>
        <dbReference type="ARBA" id="ARBA00022989"/>
    </source>
</evidence>
<feature type="domain" description="Ferric oxidoreductase" evidence="8">
    <location>
        <begin position="54"/>
        <end position="156"/>
    </location>
</feature>
<feature type="transmembrane region" description="Helical" evidence="7">
    <location>
        <begin position="117"/>
        <end position="137"/>
    </location>
</feature>
<evidence type="ECO:0000256" key="6">
    <source>
        <dbReference type="ARBA" id="ARBA00023136"/>
    </source>
</evidence>
<dbReference type="GO" id="GO:0005886">
    <property type="term" value="C:plasma membrane"/>
    <property type="evidence" value="ECO:0007669"/>
    <property type="project" value="UniProtKB-SubCell"/>
</dbReference>
<keyword evidence="7" id="KW-0285">Flavoprotein</keyword>
<keyword evidence="7" id="KW-0349">Heme</keyword>
<keyword evidence="7" id="KW-0479">Metal-binding</keyword>
<keyword evidence="7" id="KW-0249">Electron transport</keyword>
<dbReference type="GO" id="GO:0030091">
    <property type="term" value="P:protein repair"/>
    <property type="evidence" value="ECO:0007669"/>
    <property type="project" value="UniProtKB-UniRule"/>
</dbReference>
<comment type="subcellular location">
    <subcellularLocation>
        <location evidence="7">Cell membrane</location>
        <topology evidence="7">Multi-pass membrane protein</topology>
    </subcellularLocation>
    <subcellularLocation>
        <location evidence="1">Membrane</location>
        <topology evidence="1">Multi-pass membrane protein</topology>
    </subcellularLocation>
</comment>
<dbReference type="Proteomes" id="UP000678374">
    <property type="component" value="Unassembled WGS sequence"/>
</dbReference>
<evidence type="ECO:0000313" key="9">
    <source>
        <dbReference type="EMBL" id="MBQ0958007.1"/>
    </source>
</evidence>
<dbReference type="RefSeq" id="WP_210800407.1">
    <property type="nucleotide sequence ID" value="NZ_JAGQDE010000002.1"/>
</dbReference>
<dbReference type="GO" id="GO:0046872">
    <property type="term" value="F:metal ion binding"/>
    <property type="evidence" value="ECO:0007669"/>
    <property type="project" value="UniProtKB-KW"/>
</dbReference>
<keyword evidence="3 7" id="KW-0812">Transmembrane</keyword>
<reference evidence="9" key="1">
    <citation type="submission" date="2021-04" db="EMBL/GenBank/DDBJ databases">
        <title>The genome sequence of Ideonella sp. 4Y11.</title>
        <authorList>
            <person name="Liu Y."/>
        </authorList>
    </citation>
    <scope>NUCLEOTIDE SEQUENCE</scope>
    <source>
        <strain evidence="9">4Y11</strain>
    </source>
</reference>
<evidence type="ECO:0000256" key="3">
    <source>
        <dbReference type="ARBA" id="ARBA00022692"/>
    </source>
</evidence>
<keyword evidence="6 7" id="KW-0472">Membrane</keyword>
<accession>A0A940YFX5</accession>
<name>A0A940YFX5_9BURK</name>
<comment type="cofactor">
    <cofactor evidence="7">
        <name>FMN</name>
        <dbReference type="ChEBI" id="CHEBI:58210"/>
    </cofactor>
    <text evidence="7">Binds 1 FMN per subunit.</text>
</comment>
<dbReference type="InterPro" id="IPR013130">
    <property type="entry name" value="Fe3_Rdtase_TM_dom"/>
</dbReference>
<feature type="transmembrane region" description="Helical" evidence="7">
    <location>
        <begin position="49"/>
        <end position="67"/>
    </location>
</feature>
<dbReference type="GO" id="GO:0020037">
    <property type="term" value="F:heme binding"/>
    <property type="evidence" value="ECO:0007669"/>
    <property type="project" value="UniProtKB-UniRule"/>
</dbReference>
<dbReference type="AlphaFoldDB" id="A0A940YFX5"/>
<evidence type="ECO:0000256" key="1">
    <source>
        <dbReference type="ARBA" id="ARBA00004141"/>
    </source>
</evidence>
<dbReference type="PANTHER" id="PTHR36964:SF1">
    <property type="entry name" value="PROTEIN-METHIONINE-SULFOXIDE REDUCTASE HEME-BINDING SUBUNIT MSRQ"/>
    <property type="match status" value="1"/>
</dbReference>
<dbReference type="GO" id="GO:0010181">
    <property type="term" value="F:FMN binding"/>
    <property type="evidence" value="ECO:0007669"/>
    <property type="project" value="UniProtKB-UniRule"/>
</dbReference>
<dbReference type="GO" id="GO:0009055">
    <property type="term" value="F:electron transfer activity"/>
    <property type="evidence" value="ECO:0007669"/>
    <property type="project" value="UniProtKB-UniRule"/>
</dbReference>
<proteinExistence type="inferred from homology"/>
<dbReference type="InterPro" id="IPR022837">
    <property type="entry name" value="MsrQ-like"/>
</dbReference>
<comment type="subunit">
    <text evidence="7">Heterodimer of a catalytic subunit (MsrP) and a heme-binding subunit (MsrQ).</text>
</comment>
<dbReference type="EMBL" id="JAGQDE010000002">
    <property type="protein sequence ID" value="MBQ0958007.1"/>
    <property type="molecule type" value="Genomic_DNA"/>
</dbReference>
<comment type="caution">
    <text evidence="7">Lacks conserved residue(s) required for the propagation of feature annotation.</text>
</comment>
<gene>
    <name evidence="7" type="primary">msrQ</name>
    <name evidence="9" type="ORF">KAK06_03450</name>
</gene>
<comment type="caution">
    <text evidence="9">The sequence shown here is derived from an EMBL/GenBank/DDBJ whole genome shotgun (WGS) entry which is preliminary data.</text>
</comment>
<keyword evidence="7" id="KW-0288">FMN</keyword>
<dbReference type="HAMAP" id="MF_01207">
    <property type="entry name" value="MsrQ"/>
    <property type="match status" value="1"/>
</dbReference>
<organism evidence="9 10">
    <name type="scientific">Ideonella aquatica</name>
    <dbReference type="NCBI Taxonomy" id="2824119"/>
    <lineage>
        <taxon>Bacteria</taxon>
        <taxon>Pseudomonadati</taxon>
        <taxon>Pseudomonadota</taxon>
        <taxon>Betaproteobacteria</taxon>
        <taxon>Burkholderiales</taxon>
        <taxon>Sphaerotilaceae</taxon>
        <taxon>Ideonella</taxon>
    </lineage>
</organism>
<evidence type="ECO:0000259" key="8">
    <source>
        <dbReference type="Pfam" id="PF01794"/>
    </source>
</evidence>
<dbReference type="GO" id="GO:0016679">
    <property type="term" value="F:oxidoreductase activity, acting on diphenols and related substances as donors"/>
    <property type="evidence" value="ECO:0007669"/>
    <property type="project" value="TreeGrafter"/>
</dbReference>
<dbReference type="Pfam" id="PF01794">
    <property type="entry name" value="Ferric_reduct"/>
    <property type="match status" value="1"/>
</dbReference>
<evidence type="ECO:0000313" key="10">
    <source>
        <dbReference type="Proteomes" id="UP000678374"/>
    </source>
</evidence>
<feature type="transmembrane region" description="Helical" evidence="7">
    <location>
        <begin position="79"/>
        <end position="97"/>
    </location>
</feature>
<keyword evidence="10" id="KW-1185">Reference proteome</keyword>
<feature type="transmembrane region" description="Helical" evidence="7">
    <location>
        <begin position="12"/>
        <end position="34"/>
    </location>
</feature>
<comment type="cofactor">
    <cofactor evidence="7">
        <name>heme b</name>
        <dbReference type="ChEBI" id="CHEBI:60344"/>
    </cofactor>
    <text evidence="7">Binds 1 heme b (iron(II)-protoporphyrin IX) group per subunit.</text>
</comment>
<sequence length="195" mass="21696">MNRWLLHPLAKPVVWLLLGLPAASLVWAALYGGLGPNPAEALIRSLGDWTLRGLCLTLAITPLRQLTGWSGLARFRRNVGVATFVYATLHWSAYAWLDMEWALDALLKDIGKRPFILVGTAAWLALLPLAATSFNAAVRWLGGRAWRDLHKLTYVIGPVALLHFWWMRAGKNNLLEPAIYALVIGGLLAARRWRA</sequence>
<evidence type="ECO:0000256" key="5">
    <source>
        <dbReference type="ARBA" id="ARBA00023004"/>
    </source>
</evidence>
<keyword evidence="5 7" id="KW-0408">Iron</keyword>
<comment type="similarity">
    <text evidence="7">Belongs to the MsrQ family.</text>
</comment>
<dbReference type="PANTHER" id="PTHR36964">
    <property type="entry name" value="PROTEIN-METHIONINE-SULFOXIDE REDUCTASE HEME-BINDING SUBUNIT MSRQ"/>
    <property type="match status" value="1"/>
</dbReference>
<keyword evidence="7" id="KW-1003">Cell membrane</keyword>
<comment type="function">
    <text evidence="7">Part of the MsrPQ system that repairs oxidized periplasmic proteins containing methionine sulfoxide residues (Met-O), using respiratory chain electrons. Thus protects these proteins from oxidative-stress damage caused by reactive species of oxygen and chlorine generated by the host defense mechanisms. MsrPQ is essential for the maintenance of envelope integrity under bleach stress, rescuing a wide series of structurally unrelated periplasmic proteins from methionine oxidation. MsrQ provides electrons for reduction to the reductase catalytic subunit MsrP, using the quinone pool of the respiratory chain.</text>
</comment>
<keyword evidence="4 7" id="KW-1133">Transmembrane helix</keyword>
<evidence type="ECO:0000256" key="2">
    <source>
        <dbReference type="ARBA" id="ARBA00022448"/>
    </source>
</evidence>
<keyword evidence="2 7" id="KW-0813">Transport</keyword>
<protein>
    <recommendedName>
        <fullName evidence="7">Protein-methionine-sulfoxide reductase heme-binding subunit MsrQ</fullName>
    </recommendedName>
    <alternativeName>
        <fullName evidence="7">Flavocytochrome MsrQ</fullName>
    </alternativeName>
</protein>
<evidence type="ECO:0000256" key="7">
    <source>
        <dbReference type="HAMAP-Rule" id="MF_01207"/>
    </source>
</evidence>